<dbReference type="AlphaFoldDB" id="A0A225VM53"/>
<sequence length="67" mass="7786">MDFVAGSGQVDMFKWLLTHYPEKEVTKDAMDRAACGGHLEMVHSMPIDLEDARRKQWMKLHHEVISM</sequence>
<accession>A0A225VM53</accession>
<organism evidence="1 2">
    <name type="scientific">Phytophthora megakarya</name>
    <dbReference type="NCBI Taxonomy" id="4795"/>
    <lineage>
        <taxon>Eukaryota</taxon>
        <taxon>Sar</taxon>
        <taxon>Stramenopiles</taxon>
        <taxon>Oomycota</taxon>
        <taxon>Peronosporomycetes</taxon>
        <taxon>Peronosporales</taxon>
        <taxon>Peronosporaceae</taxon>
        <taxon>Phytophthora</taxon>
    </lineage>
</organism>
<evidence type="ECO:0000313" key="1">
    <source>
        <dbReference type="EMBL" id="OWZ06503.1"/>
    </source>
</evidence>
<name>A0A225VM53_9STRA</name>
<dbReference type="OrthoDB" id="10479573at2759"/>
<dbReference type="Proteomes" id="UP000198211">
    <property type="component" value="Unassembled WGS sequence"/>
</dbReference>
<comment type="caution">
    <text evidence="1">The sequence shown here is derived from an EMBL/GenBank/DDBJ whole genome shotgun (WGS) entry which is preliminary data.</text>
</comment>
<evidence type="ECO:0000313" key="2">
    <source>
        <dbReference type="Proteomes" id="UP000198211"/>
    </source>
</evidence>
<dbReference type="EMBL" id="NBNE01003932">
    <property type="protein sequence ID" value="OWZ06503.1"/>
    <property type="molecule type" value="Genomic_DNA"/>
</dbReference>
<gene>
    <name evidence="1" type="ORF">PHMEG_00021233</name>
</gene>
<protein>
    <submittedName>
        <fullName evidence="1">Uncharacterized protein</fullName>
    </submittedName>
</protein>
<reference evidence="2" key="1">
    <citation type="submission" date="2017-03" db="EMBL/GenBank/DDBJ databases">
        <title>Phytopthora megakarya and P. palmivora, two closely related causual agents of cacao black pod achieved similar genome size and gene model numbers by different mechanisms.</title>
        <authorList>
            <person name="Ali S."/>
            <person name="Shao J."/>
            <person name="Larry D.J."/>
            <person name="Kronmiller B."/>
            <person name="Shen D."/>
            <person name="Strem M.D."/>
            <person name="Melnick R.L."/>
            <person name="Guiltinan M.J."/>
            <person name="Tyler B.M."/>
            <person name="Meinhardt L.W."/>
            <person name="Bailey B.A."/>
        </authorList>
    </citation>
    <scope>NUCLEOTIDE SEQUENCE [LARGE SCALE GENOMIC DNA]</scope>
    <source>
        <strain evidence="2">zdho120</strain>
    </source>
</reference>
<keyword evidence="2" id="KW-1185">Reference proteome</keyword>
<proteinExistence type="predicted"/>